<evidence type="ECO:0000256" key="1">
    <source>
        <dbReference type="SAM" id="MobiDB-lite"/>
    </source>
</evidence>
<gene>
    <name evidence="3" type="ORF">DBV05_g8614</name>
</gene>
<evidence type="ECO:0000313" key="4">
    <source>
        <dbReference type="Proteomes" id="UP000325902"/>
    </source>
</evidence>
<keyword evidence="4" id="KW-1185">Reference proteome</keyword>
<dbReference type="Proteomes" id="UP000325902">
    <property type="component" value="Unassembled WGS sequence"/>
</dbReference>
<evidence type="ECO:0000313" key="3">
    <source>
        <dbReference type="EMBL" id="KAB2572738.1"/>
    </source>
</evidence>
<sequence>MSFLEAEPDAGRTRRGTSFRPPINSDNVALSGRTSPASQSTISRRHSSSSMVTEISDLNEISTSDARHDPTAPPANTVTIIVWHVVLVLITWAIFFLVTEIRDPRGRLSWMCASHHPPAITTTTNTDFLATTTAKVTIPTTTTTTKTVESTTYVTAIVITFAPATANETLTYTSTAVRYATTTTKTNTLTTTAYATATTTETRTFISIAVTYPYTTTTTVKATSTVTTTATTTAAMTAAQPTGIFDAILFVINPLRAIQDIIVQRIRRIVRVTVTSTTTAPTTATITAAQPTPSFDAVHFPRTPWLALQEEDDAQQIRDNIAMMRKMVDRAYRKEGKKDSERRGPPPAHHALYTGSGGGGGGGGGQVSGESDDDRGGDGFFLEHDFYKRFGPPWSEFPRWHLFEYYRKLGRPMERYWRDWSEDQMGFRRWGGPSDRERAFWEAWKHANGRSSEDEEQPVGQYLDSWYEHVVYWRDNRCMQAYPYGWAPEWENPLEMTGKAE</sequence>
<evidence type="ECO:0000256" key="2">
    <source>
        <dbReference type="SAM" id="Phobius"/>
    </source>
</evidence>
<dbReference type="EMBL" id="VCHE01000072">
    <property type="protein sequence ID" value="KAB2572738.1"/>
    <property type="molecule type" value="Genomic_DNA"/>
</dbReference>
<dbReference type="AlphaFoldDB" id="A0A5N5D4R8"/>
<accession>A0A5N5D4R8</accession>
<proteinExistence type="predicted"/>
<feature type="region of interest" description="Disordered" evidence="1">
    <location>
        <begin position="1"/>
        <end position="52"/>
    </location>
</feature>
<feature type="compositionally biased region" description="Basic and acidic residues" evidence="1">
    <location>
        <begin position="332"/>
        <end position="344"/>
    </location>
</feature>
<feature type="region of interest" description="Disordered" evidence="1">
    <location>
        <begin position="332"/>
        <end position="375"/>
    </location>
</feature>
<feature type="transmembrane region" description="Helical" evidence="2">
    <location>
        <begin position="80"/>
        <end position="98"/>
    </location>
</feature>
<feature type="compositionally biased region" description="Gly residues" evidence="1">
    <location>
        <begin position="355"/>
        <end position="367"/>
    </location>
</feature>
<feature type="compositionally biased region" description="Polar residues" evidence="1">
    <location>
        <begin position="24"/>
        <end position="37"/>
    </location>
</feature>
<keyword evidence="2" id="KW-0812">Transmembrane</keyword>
<keyword evidence="2" id="KW-1133">Transmembrane helix</keyword>
<keyword evidence="2" id="KW-0472">Membrane</keyword>
<protein>
    <submittedName>
        <fullName evidence="3">Uncharacterized protein</fullName>
    </submittedName>
</protein>
<organism evidence="3 4">
    <name type="scientific">Lasiodiplodia theobromae</name>
    <dbReference type="NCBI Taxonomy" id="45133"/>
    <lineage>
        <taxon>Eukaryota</taxon>
        <taxon>Fungi</taxon>
        <taxon>Dikarya</taxon>
        <taxon>Ascomycota</taxon>
        <taxon>Pezizomycotina</taxon>
        <taxon>Dothideomycetes</taxon>
        <taxon>Dothideomycetes incertae sedis</taxon>
        <taxon>Botryosphaeriales</taxon>
        <taxon>Botryosphaeriaceae</taxon>
        <taxon>Lasiodiplodia</taxon>
    </lineage>
</organism>
<comment type="caution">
    <text evidence="3">The sequence shown here is derived from an EMBL/GenBank/DDBJ whole genome shotgun (WGS) entry which is preliminary data.</text>
</comment>
<name>A0A5N5D4R8_9PEZI</name>
<reference evidence="3 4" key="1">
    <citation type="journal article" date="2019" name="Sci. Rep.">
        <title>A multi-omics analysis of the grapevine pathogen Lasiodiplodia theobromae reveals that temperature affects the expression of virulence- and pathogenicity-related genes.</title>
        <authorList>
            <person name="Felix C."/>
            <person name="Meneses R."/>
            <person name="Goncalves M.F.M."/>
            <person name="Tilleman L."/>
            <person name="Duarte A.S."/>
            <person name="Jorrin-Novo J.V."/>
            <person name="Van de Peer Y."/>
            <person name="Deforce D."/>
            <person name="Van Nieuwerburgh F."/>
            <person name="Esteves A.C."/>
            <person name="Alves A."/>
        </authorList>
    </citation>
    <scope>NUCLEOTIDE SEQUENCE [LARGE SCALE GENOMIC DNA]</scope>
    <source>
        <strain evidence="3 4">LA-SOL3</strain>
    </source>
</reference>